<keyword evidence="2" id="KW-0378">Hydrolase</keyword>
<dbReference type="InterPro" id="IPR029000">
    <property type="entry name" value="Cyclophilin-like_dom_sf"/>
</dbReference>
<evidence type="ECO:0000259" key="4">
    <source>
        <dbReference type="SMART" id="SM00797"/>
    </source>
</evidence>
<sequence>MSLKILQSGLLSTIQDNGRFGFQKYGVIKSGAMDPYAHRLANILAGNPEDEATLEMTLLGPSIEFTEDHIIALTGGNLSPKVNGQPIPLWRPVFVRAGAKLEFGAPVSGCRTYMAVSGGYELEPELGSRSTYLKAGIGGVNGRALKENDDLKIRKSDLLDKAAIKNSEAKAIAASWYMKPDYTVINKTVRYIEGREYDWFTEDSRSGFNTEEFTLTSQSDRMGYRIEGPVLALKEKRELLSEAVGFGTIQVPAGGQPIILMADHQTTGGYPKMGQVITVDLPHLAQLKPGEKIKFEKTTVEEAQKLFVQRKKEIDFIRSMVKDKIDKGVL</sequence>
<dbReference type="RefSeq" id="WP_211559810.1">
    <property type="nucleotide sequence ID" value="NZ_JAGVRK010000001.1"/>
</dbReference>
<feature type="domain" description="Carboxyltransferase" evidence="4">
    <location>
        <begin position="24"/>
        <end position="313"/>
    </location>
</feature>
<dbReference type="PANTHER" id="PTHR43309">
    <property type="entry name" value="5-OXOPROLINASE SUBUNIT C"/>
    <property type="match status" value="1"/>
</dbReference>
<reference evidence="5 6" key="1">
    <citation type="submission" date="2021-04" db="EMBL/GenBank/DDBJ databases">
        <title>Metabacillus sp. strain KIGAM252 whole genome sequence.</title>
        <authorList>
            <person name="Seo M.-J."/>
            <person name="Cho E.-S."/>
            <person name="Hwang C.Y."/>
            <person name="Yoon D.J."/>
        </authorList>
    </citation>
    <scope>NUCLEOTIDE SEQUENCE [LARGE SCALE GENOMIC DNA]</scope>
    <source>
        <strain evidence="5 6">KIGAM252</strain>
    </source>
</reference>
<gene>
    <name evidence="5" type="ORF">J9317_14655</name>
</gene>
<dbReference type="Gene3D" id="2.40.100.10">
    <property type="entry name" value="Cyclophilin-like"/>
    <property type="match status" value="1"/>
</dbReference>
<keyword evidence="6" id="KW-1185">Reference proteome</keyword>
<evidence type="ECO:0000313" key="5">
    <source>
        <dbReference type="EMBL" id="MBS2970009.1"/>
    </source>
</evidence>
<accession>A0ABS5LI06</accession>
<dbReference type="SMART" id="SM00797">
    <property type="entry name" value="AHS2"/>
    <property type="match status" value="1"/>
</dbReference>
<name>A0ABS5LI06_9BACI</name>
<evidence type="ECO:0000256" key="2">
    <source>
        <dbReference type="ARBA" id="ARBA00022801"/>
    </source>
</evidence>
<dbReference type="InterPro" id="IPR052708">
    <property type="entry name" value="PxpC"/>
</dbReference>
<dbReference type="Pfam" id="PF02626">
    <property type="entry name" value="CT_A_B"/>
    <property type="match status" value="1"/>
</dbReference>
<protein>
    <submittedName>
        <fullName evidence="5">Biotin-dependent carboxyltransferase family protein</fullName>
    </submittedName>
</protein>
<organism evidence="5 6">
    <name type="scientific">Metabacillus flavus</name>
    <dbReference type="NCBI Taxonomy" id="2823519"/>
    <lineage>
        <taxon>Bacteria</taxon>
        <taxon>Bacillati</taxon>
        <taxon>Bacillota</taxon>
        <taxon>Bacilli</taxon>
        <taxon>Bacillales</taxon>
        <taxon>Bacillaceae</taxon>
        <taxon>Metabacillus</taxon>
    </lineage>
</organism>
<evidence type="ECO:0000313" key="6">
    <source>
        <dbReference type="Proteomes" id="UP000682403"/>
    </source>
</evidence>
<proteinExistence type="predicted"/>
<dbReference type="InterPro" id="IPR003778">
    <property type="entry name" value="CT_A_B"/>
</dbReference>
<comment type="caution">
    <text evidence="5">The sequence shown here is derived from an EMBL/GenBank/DDBJ whole genome shotgun (WGS) entry which is preliminary data.</text>
</comment>
<keyword evidence="3" id="KW-0067">ATP-binding</keyword>
<dbReference type="PANTHER" id="PTHR43309:SF5">
    <property type="entry name" value="5-OXOPROLINASE SUBUNIT C"/>
    <property type="match status" value="1"/>
</dbReference>
<dbReference type="SUPFAM" id="SSF50891">
    <property type="entry name" value="Cyclophilin-like"/>
    <property type="match status" value="1"/>
</dbReference>
<evidence type="ECO:0000256" key="3">
    <source>
        <dbReference type="ARBA" id="ARBA00022840"/>
    </source>
</evidence>
<evidence type="ECO:0000256" key="1">
    <source>
        <dbReference type="ARBA" id="ARBA00022741"/>
    </source>
</evidence>
<dbReference type="EMBL" id="JAGVRK010000001">
    <property type="protein sequence ID" value="MBS2970009.1"/>
    <property type="molecule type" value="Genomic_DNA"/>
</dbReference>
<keyword evidence="1" id="KW-0547">Nucleotide-binding</keyword>
<dbReference type="NCBIfam" id="TIGR00724">
    <property type="entry name" value="urea_amlyse_rel"/>
    <property type="match status" value="1"/>
</dbReference>
<dbReference type="Proteomes" id="UP000682403">
    <property type="component" value="Unassembled WGS sequence"/>
</dbReference>